<comment type="subcellular location">
    <subcellularLocation>
        <location evidence="1">Nucleus</location>
    </subcellularLocation>
</comment>
<dbReference type="OrthoDB" id="427795at2759"/>
<dbReference type="AlphaFoldDB" id="A0A556U5T8"/>
<dbReference type="PANTHER" id="PTHR22850">
    <property type="entry name" value="WD40 REPEAT FAMILY"/>
    <property type="match status" value="1"/>
</dbReference>
<dbReference type="Gene3D" id="2.130.10.10">
    <property type="entry name" value="YVTN repeat-like/Quinoprotein amine dehydrogenase"/>
    <property type="match status" value="2"/>
</dbReference>
<dbReference type="GO" id="GO:0006325">
    <property type="term" value="P:chromatin organization"/>
    <property type="evidence" value="ECO:0007669"/>
    <property type="project" value="UniProtKB-KW"/>
</dbReference>
<evidence type="ECO:0000256" key="8">
    <source>
        <dbReference type="PROSITE-ProRule" id="PRU00221"/>
    </source>
</evidence>
<sequence length="355" mass="39849">MTHALEWPSLTVQWLPDVNRLEGKDYAVHRLVLGTHTSDEQNHLVIASVQIPNDDAQLDASHYDSEKGGFGSVSGKIEIEIKINHEGEVNRARYMPQNPCIIATKTPTSDVLVFDYTKHPSKPDPSGECSPDLRLRGHQKEGYGLSWNPNLSGNLLSASDDHTICLWDISGSPKEGKIIDAKTIFTGHTAVVEDVSWHLLHESLFGSVADDQKLMIELWTIDFPLTVALWDLRNLKLKLHSFESHKDEIFQVQWSPHNETILASSGTDRRLNVWDLSKIGEEQSAEDAEDGPPELLFIHGGHTAKISDFSWNPNEPWVICSVSEDNIMQVWQMAENIYNDEEPDTPASELESQTS</sequence>
<keyword evidence="11" id="KW-1185">Reference proteome</keyword>
<dbReference type="Proteomes" id="UP000319801">
    <property type="component" value="Unassembled WGS sequence"/>
</dbReference>
<keyword evidence="4" id="KW-0235">DNA replication</keyword>
<feature type="domain" description="Histone-binding protein RBBP4-like N-terminal" evidence="9">
    <location>
        <begin position="1"/>
        <end position="53"/>
    </location>
</feature>
<evidence type="ECO:0000256" key="5">
    <source>
        <dbReference type="ARBA" id="ARBA00022737"/>
    </source>
</evidence>
<dbReference type="InterPro" id="IPR050459">
    <property type="entry name" value="WD_repeat_RBAP46/RBAP48/MSI1"/>
</dbReference>
<dbReference type="SMART" id="SM00320">
    <property type="entry name" value="WD40"/>
    <property type="match status" value="5"/>
</dbReference>
<evidence type="ECO:0000256" key="2">
    <source>
        <dbReference type="ARBA" id="ARBA00009341"/>
    </source>
</evidence>
<keyword evidence="7" id="KW-0539">Nucleus</keyword>
<dbReference type="PROSITE" id="PS50294">
    <property type="entry name" value="WD_REPEATS_REGION"/>
    <property type="match status" value="2"/>
</dbReference>
<dbReference type="Pfam" id="PF00400">
    <property type="entry name" value="WD40"/>
    <property type="match status" value="3"/>
</dbReference>
<dbReference type="PROSITE" id="PS00678">
    <property type="entry name" value="WD_REPEATS_1"/>
    <property type="match status" value="2"/>
</dbReference>
<evidence type="ECO:0000256" key="3">
    <source>
        <dbReference type="ARBA" id="ARBA00022574"/>
    </source>
</evidence>
<keyword evidence="5" id="KW-0677">Repeat</keyword>
<dbReference type="GO" id="GO:0005634">
    <property type="term" value="C:nucleus"/>
    <property type="evidence" value="ECO:0007669"/>
    <property type="project" value="UniProtKB-SubCell"/>
</dbReference>
<dbReference type="EMBL" id="VCAZ01000051">
    <property type="protein sequence ID" value="TSM94701.1"/>
    <property type="molecule type" value="Genomic_DNA"/>
</dbReference>
<name>A0A556U5T8_BAGYA</name>
<dbReference type="InterPro" id="IPR022052">
    <property type="entry name" value="Histone-bd_RBBP4-like_N"/>
</dbReference>
<dbReference type="GO" id="GO:0006260">
    <property type="term" value="P:DNA replication"/>
    <property type="evidence" value="ECO:0007669"/>
    <property type="project" value="UniProtKB-KW"/>
</dbReference>
<gene>
    <name evidence="10" type="ORF">Baya_8496</name>
</gene>
<dbReference type="SUPFAM" id="SSF50978">
    <property type="entry name" value="WD40 repeat-like"/>
    <property type="match status" value="1"/>
</dbReference>
<dbReference type="InterPro" id="IPR020472">
    <property type="entry name" value="WD40_PAC1"/>
</dbReference>
<dbReference type="InterPro" id="IPR015943">
    <property type="entry name" value="WD40/YVTN_repeat-like_dom_sf"/>
</dbReference>
<dbReference type="InterPro" id="IPR019775">
    <property type="entry name" value="WD40_repeat_CS"/>
</dbReference>
<feature type="repeat" description="WD" evidence="8">
    <location>
        <begin position="135"/>
        <end position="170"/>
    </location>
</feature>
<dbReference type="PRINTS" id="PR00320">
    <property type="entry name" value="GPROTEINBRPT"/>
</dbReference>
<evidence type="ECO:0000313" key="11">
    <source>
        <dbReference type="Proteomes" id="UP000319801"/>
    </source>
</evidence>
<protein>
    <submittedName>
        <fullName evidence="10">Histone-binding protein RBBP7</fullName>
    </submittedName>
</protein>
<feature type="repeat" description="WD" evidence="8">
    <location>
        <begin position="299"/>
        <end position="333"/>
    </location>
</feature>
<evidence type="ECO:0000256" key="6">
    <source>
        <dbReference type="ARBA" id="ARBA00022853"/>
    </source>
</evidence>
<dbReference type="InterPro" id="IPR001680">
    <property type="entry name" value="WD40_rpt"/>
</dbReference>
<comment type="caution">
    <text evidence="10">The sequence shown here is derived from an EMBL/GenBank/DDBJ whole genome shotgun (WGS) entry which is preliminary data.</text>
</comment>
<evidence type="ECO:0000256" key="7">
    <source>
        <dbReference type="ARBA" id="ARBA00023242"/>
    </source>
</evidence>
<accession>A0A556U5T8</accession>
<dbReference type="InterPro" id="IPR036322">
    <property type="entry name" value="WD40_repeat_dom_sf"/>
</dbReference>
<proteinExistence type="inferred from homology"/>
<dbReference type="Pfam" id="PF12265">
    <property type="entry name" value="CAF1C_H4-bd"/>
    <property type="match status" value="1"/>
</dbReference>
<keyword evidence="6" id="KW-0156">Chromatin regulator</keyword>
<evidence type="ECO:0000259" key="9">
    <source>
        <dbReference type="Pfam" id="PF12265"/>
    </source>
</evidence>
<dbReference type="PROSITE" id="PS50082">
    <property type="entry name" value="WD_REPEATS_2"/>
    <property type="match status" value="3"/>
</dbReference>
<keyword evidence="3 8" id="KW-0853">WD repeat</keyword>
<organism evidence="10 11">
    <name type="scientific">Bagarius yarrelli</name>
    <name type="common">Goonch</name>
    <name type="synonym">Bagrus yarrelli</name>
    <dbReference type="NCBI Taxonomy" id="175774"/>
    <lineage>
        <taxon>Eukaryota</taxon>
        <taxon>Metazoa</taxon>
        <taxon>Chordata</taxon>
        <taxon>Craniata</taxon>
        <taxon>Vertebrata</taxon>
        <taxon>Euteleostomi</taxon>
        <taxon>Actinopterygii</taxon>
        <taxon>Neopterygii</taxon>
        <taxon>Teleostei</taxon>
        <taxon>Ostariophysi</taxon>
        <taxon>Siluriformes</taxon>
        <taxon>Sisoridae</taxon>
        <taxon>Sisorinae</taxon>
        <taxon>Bagarius</taxon>
    </lineage>
</organism>
<evidence type="ECO:0000256" key="1">
    <source>
        <dbReference type="ARBA" id="ARBA00004123"/>
    </source>
</evidence>
<reference evidence="10 11" key="1">
    <citation type="journal article" date="2019" name="Genome Biol. Evol.">
        <title>Whole-Genome Sequencing of the Giant Devil Catfish, Bagarius yarrelli.</title>
        <authorList>
            <person name="Jiang W."/>
            <person name="Lv Y."/>
            <person name="Cheng L."/>
            <person name="Yang K."/>
            <person name="Chao B."/>
            <person name="Wang X."/>
            <person name="Li Y."/>
            <person name="Pan X."/>
            <person name="You X."/>
            <person name="Zhang Y."/>
            <person name="Yang J."/>
            <person name="Li J."/>
            <person name="Zhang X."/>
            <person name="Liu S."/>
            <person name="Sun C."/>
            <person name="Yang J."/>
            <person name="Shi Q."/>
        </authorList>
    </citation>
    <scope>NUCLEOTIDE SEQUENCE [LARGE SCALE GENOMIC DNA]</scope>
    <source>
        <strain evidence="10">JWS20170419001</strain>
        <tissue evidence="10">Muscle</tissue>
    </source>
</reference>
<comment type="similarity">
    <text evidence="2">Belongs to the WD repeat RBAP46/RBAP48/MSI1 family.</text>
</comment>
<evidence type="ECO:0000313" key="10">
    <source>
        <dbReference type="EMBL" id="TSM94701.1"/>
    </source>
</evidence>
<feature type="repeat" description="WD" evidence="8">
    <location>
        <begin position="242"/>
        <end position="284"/>
    </location>
</feature>
<evidence type="ECO:0000256" key="4">
    <source>
        <dbReference type="ARBA" id="ARBA00022705"/>
    </source>
</evidence>